<dbReference type="InterPro" id="IPR004923">
    <property type="entry name" value="FTR1/Fip1/EfeU"/>
</dbReference>
<keyword evidence="6 10" id="KW-1133">Transmembrane helix</keyword>
<comment type="subcellular location">
    <subcellularLocation>
        <location evidence="1">Membrane</location>
        <topology evidence="1">Multi-pass membrane protein</topology>
    </subcellularLocation>
</comment>
<feature type="transmembrane region" description="Helical" evidence="10">
    <location>
        <begin position="503"/>
        <end position="520"/>
    </location>
</feature>
<name>A0ABS8KWY0_9HYPH</name>
<proteinExistence type="inferred from homology"/>
<feature type="signal peptide" evidence="11">
    <location>
        <begin position="1"/>
        <end position="36"/>
    </location>
</feature>
<keyword evidence="8 10" id="KW-0472">Membrane</keyword>
<dbReference type="InterPro" id="IPR009056">
    <property type="entry name" value="Cyt_c-like_dom"/>
</dbReference>
<feature type="transmembrane region" description="Helical" evidence="10">
    <location>
        <begin position="540"/>
        <end position="560"/>
    </location>
</feature>
<evidence type="ECO:0000256" key="10">
    <source>
        <dbReference type="SAM" id="Phobius"/>
    </source>
</evidence>
<gene>
    <name evidence="13" type="ORF">LJ725_16535</name>
</gene>
<evidence type="ECO:0000259" key="12">
    <source>
        <dbReference type="PROSITE" id="PS51007"/>
    </source>
</evidence>
<feature type="transmembrane region" description="Helical" evidence="10">
    <location>
        <begin position="465"/>
        <end position="482"/>
    </location>
</feature>
<feature type="transmembrane region" description="Helical" evidence="10">
    <location>
        <begin position="394"/>
        <end position="418"/>
    </location>
</feature>
<feature type="transmembrane region" description="Helical" evidence="10">
    <location>
        <begin position="567"/>
        <end position="588"/>
    </location>
</feature>
<evidence type="ECO:0000256" key="1">
    <source>
        <dbReference type="ARBA" id="ARBA00004141"/>
    </source>
</evidence>
<dbReference type="RefSeq" id="WP_230551743.1">
    <property type="nucleotide sequence ID" value="NZ_JAJISD010000007.1"/>
</dbReference>
<protein>
    <submittedName>
        <fullName evidence="13">Cytochrome c/FTR1 family iron permease</fullName>
    </submittedName>
</protein>
<feature type="chain" id="PRO_5045129670" evidence="11">
    <location>
        <begin position="37"/>
        <end position="649"/>
    </location>
</feature>
<feature type="transmembrane region" description="Helical" evidence="10">
    <location>
        <begin position="430"/>
        <end position="453"/>
    </location>
</feature>
<evidence type="ECO:0000256" key="4">
    <source>
        <dbReference type="ARBA" id="ARBA00022692"/>
    </source>
</evidence>
<keyword evidence="5 9" id="KW-0479">Metal-binding</keyword>
<reference evidence="13 14" key="1">
    <citation type="submission" date="2021-11" db="EMBL/GenBank/DDBJ databases">
        <authorList>
            <person name="Lee D.-H."/>
            <person name="Kim S.-B."/>
        </authorList>
    </citation>
    <scope>NUCLEOTIDE SEQUENCE [LARGE SCALE GENOMIC DNA]</scope>
    <source>
        <strain evidence="13 14">KCTC 52223</strain>
    </source>
</reference>
<dbReference type="Pfam" id="PF03239">
    <property type="entry name" value="FTR1"/>
    <property type="match status" value="1"/>
</dbReference>
<dbReference type="Proteomes" id="UP001198862">
    <property type="component" value="Unassembled WGS sequence"/>
</dbReference>
<evidence type="ECO:0000313" key="13">
    <source>
        <dbReference type="EMBL" id="MCC8430581.1"/>
    </source>
</evidence>
<dbReference type="SUPFAM" id="SSF46626">
    <property type="entry name" value="Cytochrome c"/>
    <property type="match status" value="1"/>
</dbReference>
<dbReference type="Pfam" id="PF00034">
    <property type="entry name" value="Cytochrom_C"/>
    <property type="match status" value="1"/>
</dbReference>
<feature type="transmembrane region" description="Helical" evidence="10">
    <location>
        <begin position="624"/>
        <end position="641"/>
    </location>
</feature>
<dbReference type="EMBL" id="JAJISD010000007">
    <property type="protein sequence ID" value="MCC8430581.1"/>
    <property type="molecule type" value="Genomic_DNA"/>
</dbReference>
<evidence type="ECO:0000256" key="5">
    <source>
        <dbReference type="ARBA" id="ARBA00022723"/>
    </source>
</evidence>
<dbReference type="InterPro" id="IPR036909">
    <property type="entry name" value="Cyt_c-like_dom_sf"/>
</dbReference>
<evidence type="ECO:0000256" key="9">
    <source>
        <dbReference type="PROSITE-ProRule" id="PRU00433"/>
    </source>
</evidence>
<accession>A0ABS8KWY0</accession>
<keyword evidence="14" id="KW-1185">Reference proteome</keyword>
<keyword evidence="3 9" id="KW-0349">Heme</keyword>
<evidence type="ECO:0000256" key="6">
    <source>
        <dbReference type="ARBA" id="ARBA00022989"/>
    </source>
</evidence>
<evidence type="ECO:0000256" key="2">
    <source>
        <dbReference type="ARBA" id="ARBA00008333"/>
    </source>
</evidence>
<comment type="similarity">
    <text evidence="2">Belongs to the oxidase-dependent Fe transporter (OFeT) (TC 9.A.10.1) family.</text>
</comment>
<keyword evidence="4 10" id="KW-0812">Transmembrane</keyword>
<dbReference type="Gene3D" id="1.10.760.10">
    <property type="entry name" value="Cytochrome c-like domain"/>
    <property type="match status" value="1"/>
</dbReference>
<sequence>MPSLRSVLACGYHSSLARSAMMALLAAVLMSSQVRAQDRDVQTIWRLLDYIAVDYTGAVTDGQVVSQAEYDEMVEFSGQVETRLGSLPDKDAKAVLLSLSRRLRTTIEGKASAETVGTEARALATALLSAYPVPLAPATPPNLTRASALYGEHCASCHGARGDGRGPLAANLDPPPIAFTDIERARQRSLFALYQVITLGLEGTSMASFDSLSDEDRWGLAFYVGSIGFPSSQAKLGESIWRSDPTVRQRISDMTALVGIAPDAAAAHSEQADALMAYLRRNPAVAAVGEGRLTLTRERLDASLKAYADGDREAAADLALSAYLDGFEPLEPVLAARAPDLVAEIETGMIQLRSAIASAKSLTDVTASQQHIVELLNKADTALASQSASELSSFLGAFGILLREGLEALLVVVAMVAFLQKTDRRAALRYVHAGWITALAAGGATWFVATYLISISGASRELTEGFGSLFAALILVTVGIWMHGKSNAEVWQRYIREKMTTALSRRSGWFLFLLAFIVVYREVFETILFYTALWAQGNELALFGGAFCAMILLTIIAWIMLRYSARLPISTFFAVSSILVAVLAVVLAGKGATGLQEAGLINVTLVPGVPRVPILGIFPTQESLLAQLLATMLLCAGLWLNKHRRVSVK</sequence>
<keyword evidence="7 9" id="KW-0408">Iron</keyword>
<dbReference type="PROSITE" id="PS51007">
    <property type="entry name" value="CYTC"/>
    <property type="match status" value="1"/>
</dbReference>
<keyword evidence="11" id="KW-0732">Signal</keyword>
<evidence type="ECO:0000256" key="3">
    <source>
        <dbReference type="ARBA" id="ARBA00022617"/>
    </source>
</evidence>
<dbReference type="PANTHER" id="PTHR31632">
    <property type="entry name" value="IRON TRANSPORTER FTH1"/>
    <property type="match status" value="1"/>
</dbReference>
<evidence type="ECO:0000256" key="11">
    <source>
        <dbReference type="SAM" id="SignalP"/>
    </source>
</evidence>
<comment type="caution">
    <text evidence="13">The sequence shown here is derived from an EMBL/GenBank/DDBJ whole genome shotgun (WGS) entry which is preliminary data.</text>
</comment>
<feature type="domain" description="Cytochrome c" evidence="12">
    <location>
        <begin position="141"/>
        <end position="228"/>
    </location>
</feature>
<evidence type="ECO:0000256" key="7">
    <source>
        <dbReference type="ARBA" id="ARBA00023004"/>
    </source>
</evidence>
<evidence type="ECO:0000256" key="8">
    <source>
        <dbReference type="ARBA" id="ARBA00023136"/>
    </source>
</evidence>
<dbReference type="PANTHER" id="PTHR31632:SF2">
    <property type="entry name" value="PLASMA MEMBRANE IRON PERMEASE"/>
    <property type="match status" value="1"/>
</dbReference>
<organism evidence="13 14">
    <name type="scientific">Reyranella aquatilis</name>
    <dbReference type="NCBI Taxonomy" id="2035356"/>
    <lineage>
        <taxon>Bacteria</taxon>
        <taxon>Pseudomonadati</taxon>
        <taxon>Pseudomonadota</taxon>
        <taxon>Alphaproteobacteria</taxon>
        <taxon>Hyphomicrobiales</taxon>
        <taxon>Reyranellaceae</taxon>
        <taxon>Reyranella</taxon>
    </lineage>
</organism>
<evidence type="ECO:0000313" key="14">
    <source>
        <dbReference type="Proteomes" id="UP001198862"/>
    </source>
</evidence>